<feature type="region of interest" description="Disordered" evidence="1">
    <location>
        <begin position="770"/>
        <end position="888"/>
    </location>
</feature>
<organism evidence="2 3">
    <name type="scientific">Tritrichomonas foetus</name>
    <dbReference type="NCBI Taxonomy" id="1144522"/>
    <lineage>
        <taxon>Eukaryota</taxon>
        <taxon>Metamonada</taxon>
        <taxon>Parabasalia</taxon>
        <taxon>Tritrichomonadida</taxon>
        <taxon>Tritrichomonadidae</taxon>
        <taxon>Tritrichomonas</taxon>
    </lineage>
</organism>
<protein>
    <submittedName>
        <fullName evidence="2">Uncharacterized protein</fullName>
    </submittedName>
</protein>
<feature type="compositionally biased region" description="Polar residues" evidence="1">
    <location>
        <begin position="576"/>
        <end position="589"/>
    </location>
</feature>
<feature type="region of interest" description="Disordered" evidence="1">
    <location>
        <begin position="536"/>
        <end position="601"/>
    </location>
</feature>
<feature type="compositionally biased region" description="Basic and acidic residues" evidence="1">
    <location>
        <begin position="859"/>
        <end position="872"/>
    </location>
</feature>
<gene>
    <name evidence="2" type="ORF">TRFO_24857</name>
</gene>
<sequence>MTNDIERVLKESPTMLRVMQCWNLVSYFKTDKTDLTEFLIKSDNFNMLLNLLHKSADMNVVKVIQNLFLASNTSLLFQFVSNKENMNKLIAFLEIPQAKKRPKQYAMNVCLNILNQAFITWPNEMFSNLNNSIDVVSKLLSNLTMLSVESFCMSIIEKSALSRTFVWIVFKHLMGNFGTGGQTPLLFTQEPISSLNIQSLTPSNKTTTSNTSNHNTSHNNRYSSNRSINHNSSPPKHNANKSSNFNAKQETRMIELKLLICFFGKYSNMELNEFSRLVTQGLPVLMHRATNDSERELVFELALHFQRNEALITCANSILLSNCKSIRLIELSYQYLTLFPTKSTPNDIELLLLDVLHRRDEEFIILAFLSYFKSQLNLIEINKQFVEKIRNLIIYTMKSKKSSILLRAARVDIVNSINGKDAFLDFTDFTKEVLRQRSNNCSSNYDQERIKTLKIQLANSSSKSPIYDSPSLWGNKAHIHEVYYQGFPHSKAIYGNSPNNQNNFTNNSCNHVNSLNIILNNGMTCDNRDDVFHVEDDPNTTLDSEDYLSADSDTPQTISPKGTTSKKMTAEKAKANQLSLSSTYKSRQVSTSKKSLLSRKSNGRIIRSSEISKNMSLSSTRISSLTKSSNLIKNDSNNHQANIIINTSNTNDNKINTDTNPNPNTIKALNTKVTNKDNTNINGSNNNGNNNSSNSNNTQMIMNNNSSKPLISNKDNADSSPSNSITIINNSKLVINNKPSNITNNSNNTNSSSSLSNNINNSINIIMNNGCSPTSGDKKKVSLPSKGPTIVFSKESSTLSSMKSRSNTNLLDKSTKPTEENQENQSKRVSLKPRSRNKSLGGMQARAEIGHIQPKKTGKKTENSPKKVENTAKIKGSNSKGLIRVQNI</sequence>
<reference evidence="2" key="1">
    <citation type="submission" date="2016-10" db="EMBL/GenBank/DDBJ databases">
        <authorList>
            <person name="Benchimol M."/>
            <person name="Almeida L.G."/>
            <person name="Vasconcelos A.T."/>
            <person name="Perreira-Neves A."/>
            <person name="Rosa I.A."/>
            <person name="Tasca T."/>
            <person name="Bogo M.R."/>
            <person name="de Souza W."/>
        </authorList>
    </citation>
    <scope>NUCLEOTIDE SEQUENCE [LARGE SCALE GENOMIC DNA]</scope>
    <source>
        <strain evidence="2">K</strain>
    </source>
</reference>
<dbReference type="OrthoDB" id="10672410at2759"/>
<dbReference type="VEuPathDB" id="TrichDB:TRFO_24857"/>
<comment type="caution">
    <text evidence="2">The sequence shown here is derived from an EMBL/GenBank/DDBJ whole genome shotgun (WGS) entry which is preliminary data.</text>
</comment>
<dbReference type="Proteomes" id="UP000179807">
    <property type="component" value="Unassembled WGS sequence"/>
</dbReference>
<dbReference type="RefSeq" id="XP_068360113.1">
    <property type="nucleotide sequence ID" value="XM_068503984.1"/>
</dbReference>
<name>A0A1J4K6A2_9EUKA</name>
<feature type="compositionally biased region" description="Low complexity" evidence="1">
    <location>
        <begin position="590"/>
        <end position="600"/>
    </location>
</feature>
<feature type="compositionally biased region" description="Low complexity" evidence="1">
    <location>
        <begin position="203"/>
        <end position="233"/>
    </location>
</feature>
<evidence type="ECO:0000313" key="3">
    <source>
        <dbReference type="Proteomes" id="UP000179807"/>
    </source>
</evidence>
<feature type="compositionally biased region" description="Polar residues" evidence="1">
    <location>
        <begin position="876"/>
        <end position="888"/>
    </location>
</feature>
<feature type="compositionally biased region" description="Low complexity" evidence="1">
    <location>
        <begin position="793"/>
        <end position="806"/>
    </location>
</feature>
<feature type="region of interest" description="Disordered" evidence="1">
    <location>
        <begin position="198"/>
        <end position="244"/>
    </location>
</feature>
<dbReference type="GeneID" id="94838688"/>
<accession>A0A1J4K6A2</accession>
<feature type="region of interest" description="Disordered" evidence="1">
    <location>
        <begin position="675"/>
        <end position="724"/>
    </location>
</feature>
<dbReference type="AlphaFoldDB" id="A0A1J4K6A2"/>
<feature type="compositionally biased region" description="Low complexity" evidence="1">
    <location>
        <begin position="678"/>
        <end position="707"/>
    </location>
</feature>
<dbReference type="EMBL" id="MLAK01000709">
    <property type="protein sequence ID" value="OHT06977.1"/>
    <property type="molecule type" value="Genomic_DNA"/>
</dbReference>
<feature type="compositionally biased region" description="Polar residues" evidence="1">
    <location>
        <begin position="551"/>
        <end position="567"/>
    </location>
</feature>
<evidence type="ECO:0000313" key="2">
    <source>
        <dbReference type="EMBL" id="OHT06977.1"/>
    </source>
</evidence>
<proteinExistence type="predicted"/>
<keyword evidence="3" id="KW-1185">Reference proteome</keyword>
<evidence type="ECO:0000256" key="1">
    <source>
        <dbReference type="SAM" id="MobiDB-lite"/>
    </source>
</evidence>